<dbReference type="PANTHER" id="PTHR46720">
    <property type="entry name" value="HYDROXYLASE, PUTATIVE (AFU_ORTHOLOGUE AFUA_3G01460)-RELATED"/>
    <property type="match status" value="1"/>
</dbReference>
<evidence type="ECO:0000256" key="2">
    <source>
        <dbReference type="ARBA" id="ARBA00007992"/>
    </source>
</evidence>
<dbReference type="Pfam" id="PF01494">
    <property type="entry name" value="FAD_binding_3"/>
    <property type="match status" value="1"/>
</dbReference>
<dbReference type="Gene3D" id="3.50.50.60">
    <property type="entry name" value="FAD/NAD(P)-binding domain"/>
    <property type="match status" value="1"/>
</dbReference>
<dbReference type="EMBL" id="KQ030511">
    <property type="protein sequence ID" value="KJZ76357.1"/>
    <property type="molecule type" value="Genomic_DNA"/>
</dbReference>
<evidence type="ECO:0000256" key="1">
    <source>
        <dbReference type="ARBA" id="ARBA00001974"/>
    </source>
</evidence>
<dbReference type="SUPFAM" id="SSF51905">
    <property type="entry name" value="FAD/NAD(P)-binding domain"/>
    <property type="match status" value="1"/>
</dbReference>
<reference evidence="8 9" key="1">
    <citation type="journal article" date="2014" name="Genome Biol. Evol.">
        <title>Comparative genomics and transcriptomics analyses reveal divergent lifestyle features of nematode endoparasitic fungus Hirsutella minnesotensis.</title>
        <authorList>
            <person name="Lai Y."/>
            <person name="Liu K."/>
            <person name="Zhang X."/>
            <person name="Zhang X."/>
            <person name="Li K."/>
            <person name="Wang N."/>
            <person name="Shu C."/>
            <person name="Wu Y."/>
            <person name="Wang C."/>
            <person name="Bushley K.E."/>
            <person name="Xiang M."/>
            <person name="Liu X."/>
        </authorList>
    </citation>
    <scope>NUCLEOTIDE SEQUENCE [LARGE SCALE GENOMIC DNA]</scope>
    <source>
        <strain evidence="8 9">3608</strain>
    </source>
</reference>
<keyword evidence="9" id="KW-1185">Reference proteome</keyword>
<dbReference type="OrthoDB" id="417877at2759"/>
<protein>
    <recommendedName>
        <fullName evidence="7">FAD-binding domain-containing protein</fullName>
    </recommendedName>
</protein>
<gene>
    <name evidence="8" type="ORF">HIM_04086</name>
</gene>
<dbReference type="AlphaFoldDB" id="A0A0F8A1N4"/>
<keyword evidence="4" id="KW-0274">FAD</keyword>
<evidence type="ECO:0000313" key="9">
    <source>
        <dbReference type="Proteomes" id="UP000054481"/>
    </source>
</evidence>
<evidence type="ECO:0000256" key="6">
    <source>
        <dbReference type="ARBA" id="ARBA00023033"/>
    </source>
</evidence>
<evidence type="ECO:0000259" key="7">
    <source>
        <dbReference type="Pfam" id="PF01494"/>
    </source>
</evidence>
<sequence length="423" mass="45773">MSVDAPRIRIAIVGGGIAGAAVANGLVNTPHLEVRVYESALEFSERGAAVGLSAWAQRALACLIPSSQETLQKAGAVPMSSARIMVGSGPHAGTLVADMNNPEEVGGARSEKIVHRASLLRELLAPLPRNILHANKKLVSIVERGHKREISFEDGTTEIFDAIIGADGLFSVVRKHVLQDAAEKCAAVPAGFWDCRNLVPMARAKAVLGEQYFEQDRQYGWCGDGGFILHDVLEEGTMVQCVMSGIEKESPKDRKQALSRDFLTTAFGSWLDGPIAKGVIDLCLDQDNPHGYSQWEHRTTPTYANGPVCIIGDAAHGTTPWQGAGAGQAFEDAVILATLLEHVFSAGDIEAAFKAYDIIRRPRGQQVIDSSRETGRIMCGQDEGTGSDPSRLGEALATRWEFIRNLDIEVHKREALSKMRELQ</sequence>
<dbReference type="GO" id="GO:0004497">
    <property type="term" value="F:monooxygenase activity"/>
    <property type="evidence" value="ECO:0007669"/>
    <property type="project" value="UniProtKB-KW"/>
</dbReference>
<accession>A0A0F8A1N4</accession>
<dbReference type="PRINTS" id="PR00420">
    <property type="entry name" value="RNGMNOXGNASE"/>
</dbReference>
<comment type="similarity">
    <text evidence="2">Belongs to the paxM FAD-dependent monooxygenase family.</text>
</comment>
<keyword evidence="6" id="KW-0503">Monooxygenase</keyword>
<dbReference type="GO" id="GO:0071949">
    <property type="term" value="F:FAD binding"/>
    <property type="evidence" value="ECO:0007669"/>
    <property type="project" value="InterPro"/>
</dbReference>
<evidence type="ECO:0000256" key="5">
    <source>
        <dbReference type="ARBA" id="ARBA00023002"/>
    </source>
</evidence>
<dbReference type="InterPro" id="IPR051104">
    <property type="entry name" value="FAD_monoxygenase"/>
</dbReference>
<keyword evidence="5" id="KW-0560">Oxidoreductase</keyword>
<organism evidence="8 9">
    <name type="scientific">Hirsutella minnesotensis 3608</name>
    <dbReference type="NCBI Taxonomy" id="1043627"/>
    <lineage>
        <taxon>Eukaryota</taxon>
        <taxon>Fungi</taxon>
        <taxon>Dikarya</taxon>
        <taxon>Ascomycota</taxon>
        <taxon>Pezizomycotina</taxon>
        <taxon>Sordariomycetes</taxon>
        <taxon>Hypocreomycetidae</taxon>
        <taxon>Hypocreales</taxon>
        <taxon>Ophiocordycipitaceae</taxon>
        <taxon>Hirsutella</taxon>
    </lineage>
</organism>
<comment type="cofactor">
    <cofactor evidence="1">
        <name>FAD</name>
        <dbReference type="ChEBI" id="CHEBI:57692"/>
    </cofactor>
</comment>
<feature type="domain" description="FAD-binding" evidence="7">
    <location>
        <begin position="163"/>
        <end position="370"/>
    </location>
</feature>
<dbReference type="Proteomes" id="UP000054481">
    <property type="component" value="Unassembled WGS sequence"/>
</dbReference>
<dbReference type="InterPro" id="IPR002938">
    <property type="entry name" value="FAD-bd"/>
</dbReference>
<dbReference type="InterPro" id="IPR036188">
    <property type="entry name" value="FAD/NAD-bd_sf"/>
</dbReference>
<evidence type="ECO:0000256" key="3">
    <source>
        <dbReference type="ARBA" id="ARBA00022630"/>
    </source>
</evidence>
<dbReference type="GO" id="GO:0044550">
    <property type="term" value="P:secondary metabolite biosynthetic process"/>
    <property type="evidence" value="ECO:0007669"/>
    <property type="project" value="TreeGrafter"/>
</dbReference>
<keyword evidence="3" id="KW-0285">Flavoprotein</keyword>
<dbReference type="PANTHER" id="PTHR46720:SF3">
    <property type="entry name" value="FAD-BINDING DOMAIN-CONTAINING PROTEIN-RELATED"/>
    <property type="match status" value="1"/>
</dbReference>
<name>A0A0F8A1N4_9HYPO</name>
<evidence type="ECO:0000313" key="8">
    <source>
        <dbReference type="EMBL" id="KJZ76357.1"/>
    </source>
</evidence>
<proteinExistence type="inferred from homology"/>
<evidence type="ECO:0000256" key="4">
    <source>
        <dbReference type="ARBA" id="ARBA00022827"/>
    </source>
</evidence>